<reference evidence="24 25" key="1">
    <citation type="journal article" date="2017" name="Nat. Ecol. Evol.">
        <title>Scallop genome provides insights into evolution of bilaterian karyotype and development.</title>
        <authorList>
            <person name="Wang S."/>
            <person name="Zhang J."/>
            <person name="Jiao W."/>
            <person name="Li J."/>
            <person name="Xun X."/>
            <person name="Sun Y."/>
            <person name="Guo X."/>
            <person name="Huan P."/>
            <person name="Dong B."/>
            <person name="Zhang L."/>
            <person name="Hu X."/>
            <person name="Sun X."/>
            <person name="Wang J."/>
            <person name="Zhao C."/>
            <person name="Wang Y."/>
            <person name="Wang D."/>
            <person name="Huang X."/>
            <person name="Wang R."/>
            <person name="Lv J."/>
            <person name="Li Y."/>
            <person name="Zhang Z."/>
            <person name="Liu B."/>
            <person name="Lu W."/>
            <person name="Hui Y."/>
            <person name="Liang J."/>
            <person name="Zhou Z."/>
            <person name="Hou R."/>
            <person name="Li X."/>
            <person name="Liu Y."/>
            <person name="Li H."/>
            <person name="Ning X."/>
            <person name="Lin Y."/>
            <person name="Zhao L."/>
            <person name="Xing Q."/>
            <person name="Dou J."/>
            <person name="Li Y."/>
            <person name="Mao J."/>
            <person name="Guo H."/>
            <person name="Dou H."/>
            <person name="Li T."/>
            <person name="Mu C."/>
            <person name="Jiang W."/>
            <person name="Fu Q."/>
            <person name="Fu X."/>
            <person name="Miao Y."/>
            <person name="Liu J."/>
            <person name="Yu Q."/>
            <person name="Li R."/>
            <person name="Liao H."/>
            <person name="Li X."/>
            <person name="Kong Y."/>
            <person name="Jiang Z."/>
            <person name="Chourrout D."/>
            <person name="Li R."/>
            <person name="Bao Z."/>
        </authorList>
    </citation>
    <scope>NUCLEOTIDE SEQUENCE [LARGE SCALE GENOMIC DNA]</scope>
    <source>
        <strain evidence="24 25">PY_sf001</strain>
    </source>
</reference>
<dbReference type="PANTHER" id="PTHR45626">
    <property type="entry name" value="TRANSCRIPTION TERMINATION FACTOR 2-RELATED"/>
    <property type="match status" value="1"/>
</dbReference>
<evidence type="ECO:0000256" key="12">
    <source>
        <dbReference type="ARBA" id="ARBA00023015"/>
    </source>
</evidence>
<dbReference type="AlphaFoldDB" id="A0A210QD70"/>
<keyword evidence="4" id="KW-0597">Phosphoprotein</keyword>
<dbReference type="PROSITE" id="PS51999">
    <property type="entry name" value="ZF_GRF"/>
    <property type="match status" value="1"/>
</dbReference>
<protein>
    <recommendedName>
        <fullName evidence="16">Transcription termination factor 2</fullName>
    </recommendedName>
    <alternativeName>
        <fullName evidence="18">RNA polymerase II termination factor</fullName>
    </alternativeName>
    <alternativeName>
        <fullName evidence="17">Transcription release factor 2</fullName>
    </alternativeName>
</protein>
<evidence type="ECO:0000313" key="25">
    <source>
        <dbReference type="Proteomes" id="UP000242188"/>
    </source>
</evidence>
<keyword evidence="10" id="KW-0862">Zinc</keyword>
<dbReference type="GO" id="GO:0016787">
    <property type="term" value="F:hydrolase activity"/>
    <property type="evidence" value="ECO:0007669"/>
    <property type="project" value="UniProtKB-KW"/>
</dbReference>
<keyword evidence="13" id="KW-0238">DNA-binding</keyword>
<dbReference type="GO" id="GO:0005634">
    <property type="term" value="C:nucleus"/>
    <property type="evidence" value="ECO:0007669"/>
    <property type="project" value="UniProtKB-SubCell"/>
</dbReference>
<feature type="compositionally biased region" description="Basic and acidic residues" evidence="20">
    <location>
        <begin position="237"/>
        <end position="256"/>
    </location>
</feature>
<dbReference type="FunFam" id="3.40.50.10810:FF:000043">
    <property type="entry name" value="Transcription termination factor 2"/>
    <property type="match status" value="1"/>
</dbReference>
<keyword evidence="15" id="KW-0539">Nucleus</keyword>
<dbReference type="PANTHER" id="PTHR45626:SF50">
    <property type="entry name" value="TRANSCRIPTION TERMINATION FACTOR 2"/>
    <property type="match status" value="1"/>
</dbReference>
<evidence type="ECO:0000256" key="6">
    <source>
        <dbReference type="ARBA" id="ARBA00022741"/>
    </source>
</evidence>
<name>A0A210QD70_MIZYE</name>
<evidence type="ECO:0000256" key="16">
    <source>
        <dbReference type="ARBA" id="ARBA00070113"/>
    </source>
</evidence>
<dbReference type="InterPro" id="IPR049730">
    <property type="entry name" value="SNF2/RAD54-like_C"/>
</dbReference>
<feature type="region of interest" description="Disordered" evidence="20">
    <location>
        <begin position="765"/>
        <end position="787"/>
    </location>
</feature>
<keyword evidence="6" id="KW-0547">Nucleotide-binding</keyword>
<dbReference type="Gene3D" id="3.40.50.300">
    <property type="entry name" value="P-loop containing nucleotide triphosphate hydrolases"/>
    <property type="match status" value="1"/>
</dbReference>
<dbReference type="EMBL" id="NEDP02004108">
    <property type="protein sequence ID" value="OWF46662.1"/>
    <property type="molecule type" value="Genomic_DNA"/>
</dbReference>
<evidence type="ECO:0000256" key="14">
    <source>
        <dbReference type="ARBA" id="ARBA00023163"/>
    </source>
</evidence>
<evidence type="ECO:0000256" key="11">
    <source>
        <dbReference type="ARBA" id="ARBA00022840"/>
    </source>
</evidence>
<comment type="caution">
    <text evidence="24">The sequence shown here is derived from an EMBL/GenBank/DDBJ whole genome shotgun (WGS) entry which is preliminary data.</text>
</comment>
<feature type="compositionally biased region" description="Basic and acidic residues" evidence="20">
    <location>
        <begin position="101"/>
        <end position="113"/>
    </location>
</feature>
<dbReference type="SUPFAM" id="SSF52540">
    <property type="entry name" value="P-loop containing nucleoside triphosphate hydrolases"/>
    <property type="match status" value="2"/>
</dbReference>
<dbReference type="InterPro" id="IPR027417">
    <property type="entry name" value="P-loop_NTPase"/>
</dbReference>
<evidence type="ECO:0000256" key="15">
    <source>
        <dbReference type="ARBA" id="ARBA00023242"/>
    </source>
</evidence>
<evidence type="ECO:0000256" key="2">
    <source>
        <dbReference type="ARBA" id="ARBA00007025"/>
    </source>
</evidence>
<evidence type="ECO:0000256" key="4">
    <source>
        <dbReference type="ARBA" id="ARBA00022553"/>
    </source>
</evidence>
<keyword evidence="7 19" id="KW-0863">Zinc-finger</keyword>
<evidence type="ECO:0000256" key="20">
    <source>
        <dbReference type="SAM" id="MobiDB-lite"/>
    </source>
</evidence>
<sequence>MEEIRCEKHGQPCMLKTGTKPGTTHGMSFYVCSREDSCGYAQKTDLAPQTCPNHPGNTMELQSLAYGKISGEHRKYFRCRGRPETQTWCGYFSSKNNPSKFSEKRTSPKERDDHRKHHDNRGSPNNENYGNSNTSDQIANRMEKLVLEPGQKDQGDVPRASNKLKLKKNTTVTSPPPAELSFAKLSEQSRQQKNSSVSDDSGYSAEKKSVLNNLKMGGRRESTAACIDLTSDDENDSDIHVDRDSGNEDVDERLAEGDLFTQSPENTDRIGHSPRTSESTTNSSSGPGPDRSQNQTKDTSRVKSPQGAISSKTDASGKHSVGLPTQTRPEATSGKPIVTVPQSIADRPSLISSNSSVPIQAKDKAPQSIVMHPSQPSGNTTASLQTKPSMTSGQSKVTVPEPIVVHTSQNMSNTGFQTASQLSLKQDVDVRDSLLNRLQKQKQIIATVKMSTLPDRGKKLMGEVEKLQNAISVYNKKIADHKSRNQTVTVKRPEIKVIQLPAQPGGTHGGTGQLQQLPPGVKVIRLPAQPGGGHAAHNPDGLRQTSILPHTANIPPHILQQLYAENPQAMQLYGGRMTAARLREVGSVTKEAIEKLHKQLETCPGEEMELTDPKGLTVPLMTHQRRALAWLSWREKQQPQGGILADDMGLGKTLTMISLIAKQKESREATEQEEEDSDGWKSKDKEMNKFGKNLVKSKANLVVCPASLIHQWHKEIERRCRSNLLSVLLYHGPNREKSIKRLAEHDVVITTYNIVAKEVGSSLTASADEPVKDDEEPENPQSGTSDPVLQCNLLRIVWERILLDEAHNIKNHKSLTAMAVSRLRASYRWAITGTPIQNQLLDMYSLLRFLRCSPFDEYKVWKQQVDTGKSSGQNRLNILVKSLLLRRTKTQTDKTGKPLVAMTSKSSKVWELELSESERSVYDRVFSQSRSVLKEYLRRQDEKEGITNENINPFKDREDNGRMGGVGGATPQNKKVGAQQILVLLLRLRQCCSHLSLMRDAFDEETAESEGLELDIAEQMRDLMLEEPGKPEEPKLTKASPIFEQSFLSTKMKFLLEKLKEIGEGKEKRQKSVIVSQWTKMLEIVGLQLDKLNINYSIIKGNVPPKKRAEAVDAFNLSSGGPEVMLVSLRAGGVGLNLIGGNHLFLLDQHWNPSLEEQACDRIHRVGQKRDVFIHRFLCRDTVEEKIVQLQKRKQAIADNVLSGSGVSKTKLTLADLRMIFGV</sequence>
<comment type="similarity">
    <text evidence="2">Belongs to the SNF2/RAD54 helicase family.</text>
</comment>
<dbReference type="GO" id="GO:0003677">
    <property type="term" value="F:DNA binding"/>
    <property type="evidence" value="ECO:0007669"/>
    <property type="project" value="UniProtKB-KW"/>
</dbReference>
<dbReference type="PROSITE" id="PS51194">
    <property type="entry name" value="HELICASE_CTER"/>
    <property type="match status" value="1"/>
</dbReference>
<evidence type="ECO:0000256" key="13">
    <source>
        <dbReference type="ARBA" id="ARBA00023125"/>
    </source>
</evidence>
<feature type="compositionally biased region" description="Polar residues" evidence="20">
    <location>
        <begin position="186"/>
        <end position="201"/>
    </location>
</feature>
<feature type="compositionally biased region" description="Polar residues" evidence="20">
    <location>
        <begin position="374"/>
        <end position="396"/>
    </location>
</feature>
<evidence type="ECO:0000256" key="19">
    <source>
        <dbReference type="PROSITE-ProRule" id="PRU01343"/>
    </source>
</evidence>
<dbReference type="CDD" id="cd18793">
    <property type="entry name" value="SF2_C_SNF"/>
    <property type="match status" value="1"/>
</dbReference>
<keyword evidence="12" id="KW-0805">Transcription regulation</keyword>
<gene>
    <name evidence="24" type="ORF">KP79_PYT17685</name>
</gene>
<dbReference type="GO" id="GO:0006353">
    <property type="term" value="P:DNA-templated transcription termination"/>
    <property type="evidence" value="ECO:0007669"/>
    <property type="project" value="UniProtKB-KW"/>
</dbReference>
<dbReference type="GO" id="GO:0005737">
    <property type="term" value="C:cytoplasm"/>
    <property type="evidence" value="ECO:0007669"/>
    <property type="project" value="UniProtKB-ARBA"/>
</dbReference>
<keyword evidence="9" id="KW-0347">Helicase</keyword>
<evidence type="ECO:0000256" key="8">
    <source>
        <dbReference type="ARBA" id="ARBA00022801"/>
    </source>
</evidence>
<keyword evidence="3" id="KW-0806">Transcription termination</keyword>
<evidence type="ECO:0000256" key="9">
    <source>
        <dbReference type="ARBA" id="ARBA00022806"/>
    </source>
</evidence>
<dbReference type="PROSITE" id="PS51192">
    <property type="entry name" value="HELICASE_ATP_BIND_1"/>
    <property type="match status" value="1"/>
</dbReference>
<evidence type="ECO:0000256" key="18">
    <source>
        <dbReference type="ARBA" id="ARBA00082628"/>
    </source>
</evidence>
<evidence type="ECO:0000256" key="10">
    <source>
        <dbReference type="ARBA" id="ARBA00022833"/>
    </source>
</evidence>
<keyword evidence="8" id="KW-0378">Hydrolase</keyword>
<dbReference type="Pfam" id="PF00176">
    <property type="entry name" value="SNF2-rel_dom"/>
    <property type="match status" value="1"/>
</dbReference>
<keyword evidence="5" id="KW-0479">Metal-binding</keyword>
<evidence type="ECO:0000313" key="24">
    <source>
        <dbReference type="EMBL" id="OWF46662.1"/>
    </source>
</evidence>
<feature type="compositionally biased region" description="Polar residues" evidence="20">
    <location>
        <begin position="122"/>
        <end position="135"/>
    </location>
</feature>
<dbReference type="Pfam" id="PF00271">
    <property type="entry name" value="Helicase_C"/>
    <property type="match status" value="1"/>
</dbReference>
<feature type="region of interest" description="Disordered" evidence="20">
    <location>
        <begin position="663"/>
        <end position="684"/>
    </location>
</feature>
<dbReference type="Gene3D" id="3.40.50.10810">
    <property type="entry name" value="Tandem AAA-ATPase domain"/>
    <property type="match status" value="1"/>
</dbReference>
<dbReference type="InterPro" id="IPR001650">
    <property type="entry name" value="Helicase_C-like"/>
</dbReference>
<evidence type="ECO:0000259" key="21">
    <source>
        <dbReference type="PROSITE" id="PS51192"/>
    </source>
</evidence>
<feature type="domain" description="GRF-type" evidence="23">
    <location>
        <begin position="6"/>
        <end position="47"/>
    </location>
</feature>
<dbReference type="SMART" id="SM00490">
    <property type="entry name" value="HELICc"/>
    <property type="match status" value="1"/>
</dbReference>
<feature type="region of interest" description="Disordered" evidence="20">
    <location>
        <begin position="148"/>
        <end position="204"/>
    </location>
</feature>
<keyword evidence="11" id="KW-0067">ATP-binding</keyword>
<dbReference type="GO" id="GO:0004386">
    <property type="term" value="F:helicase activity"/>
    <property type="evidence" value="ECO:0007669"/>
    <property type="project" value="UniProtKB-KW"/>
</dbReference>
<dbReference type="OrthoDB" id="423559at2759"/>
<proteinExistence type="inferred from homology"/>
<evidence type="ECO:0000256" key="17">
    <source>
        <dbReference type="ARBA" id="ARBA00079067"/>
    </source>
</evidence>
<dbReference type="InterPro" id="IPR050628">
    <property type="entry name" value="SNF2_RAD54_helicase_TF"/>
</dbReference>
<keyword evidence="14" id="KW-0804">Transcription</keyword>
<dbReference type="Proteomes" id="UP000242188">
    <property type="component" value="Unassembled WGS sequence"/>
</dbReference>
<dbReference type="STRING" id="6573.A0A210QD70"/>
<feature type="region of interest" description="Disordered" evidence="20">
    <location>
        <begin position="97"/>
        <end position="135"/>
    </location>
</feature>
<dbReference type="InterPro" id="IPR000330">
    <property type="entry name" value="SNF2_N"/>
</dbReference>
<dbReference type="SMART" id="SM00487">
    <property type="entry name" value="DEXDc"/>
    <property type="match status" value="1"/>
</dbReference>
<feature type="domain" description="Helicase ATP-binding" evidence="21">
    <location>
        <begin position="633"/>
        <end position="853"/>
    </location>
</feature>
<evidence type="ECO:0000256" key="5">
    <source>
        <dbReference type="ARBA" id="ARBA00022723"/>
    </source>
</evidence>
<dbReference type="InterPro" id="IPR014001">
    <property type="entry name" value="Helicase_ATP-bd"/>
</dbReference>
<dbReference type="GO" id="GO:0008270">
    <property type="term" value="F:zinc ion binding"/>
    <property type="evidence" value="ECO:0007669"/>
    <property type="project" value="UniProtKB-KW"/>
</dbReference>
<feature type="compositionally biased region" description="Polar residues" evidence="20">
    <location>
        <begin position="274"/>
        <end position="297"/>
    </location>
</feature>
<keyword evidence="25" id="KW-1185">Reference proteome</keyword>
<evidence type="ECO:0000256" key="1">
    <source>
        <dbReference type="ARBA" id="ARBA00004123"/>
    </source>
</evidence>
<accession>A0A210QD70</accession>
<feature type="region of interest" description="Disordered" evidence="20">
    <location>
        <begin position="228"/>
        <end position="396"/>
    </location>
</feature>
<dbReference type="GO" id="GO:0005524">
    <property type="term" value="F:ATP binding"/>
    <property type="evidence" value="ECO:0007669"/>
    <property type="project" value="UniProtKB-KW"/>
</dbReference>
<dbReference type="GO" id="GO:0008094">
    <property type="term" value="F:ATP-dependent activity, acting on DNA"/>
    <property type="evidence" value="ECO:0007669"/>
    <property type="project" value="UniProtKB-ARBA"/>
</dbReference>
<evidence type="ECO:0000259" key="23">
    <source>
        <dbReference type="PROSITE" id="PS51999"/>
    </source>
</evidence>
<dbReference type="InterPro" id="IPR010666">
    <property type="entry name" value="Znf_GRF"/>
</dbReference>
<comment type="subcellular location">
    <subcellularLocation>
        <location evidence="1">Nucleus</location>
    </subcellularLocation>
</comment>
<dbReference type="InterPro" id="IPR038718">
    <property type="entry name" value="SNF2-like_sf"/>
</dbReference>
<dbReference type="GO" id="GO:0006281">
    <property type="term" value="P:DNA repair"/>
    <property type="evidence" value="ECO:0007669"/>
    <property type="project" value="TreeGrafter"/>
</dbReference>
<organism evidence="24 25">
    <name type="scientific">Mizuhopecten yessoensis</name>
    <name type="common">Japanese scallop</name>
    <name type="synonym">Patinopecten yessoensis</name>
    <dbReference type="NCBI Taxonomy" id="6573"/>
    <lineage>
        <taxon>Eukaryota</taxon>
        <taxon>Metazoa</taxon>
        <taxon>Spiralia</taxon>
        <taxon>Lophotrochozoa</taxon>
        <taxon>Mollusca</taxon>
        <taxon>Bivalvia</taxon>
        <taxon>Autobranchia</taxon>
        <taxon>Pteriomorphia</taxon>
        <taxon>Pectinida</taxon>
        <taxon>Pectinoidea</taxon>
        <taxon>Pectinidae</taxon>
        <taxon>Mizuhopecten</taxon>
    </lineage>
</organism>
<feature type="domain" description="Helicase C-terminal" evidence="22">
    <location>
        <begin position="1051"/>
        <end position="1218"/>
    </location>
</feature>
<evidence type="ECO:0000256" key="3">
    <source>
        <dbReference type="ARBA" id="ARBA00022472"/>
    </source>
</evidence>
<evidence type="ECO:0000259" key="22">
    <source>
        <dbReference type="PROSITE" id="PS51194"/>
    </source>
</evidence>
<evidence type="ECO:0000256" key="7">
    <source>
        <dbReference type="ARBA" id="ARBA00022771"/>
    </source>
</evidence>